<evidence type="ECO:0000256" key="1">
    <source>
        <dbReference type="ARBA" id="ARBA00008425"/>
    </source>
</evidence>
<dbReference type="STRING" id="1653334.GA0071312_1122"/>
<keyword evidence="3" id="KW-0560">Oxidoreductase</keyword>
<protein>
    <submittedName>
        <fullName evidence="8">Taurine catabolism dioxygenase TauD, TfdA family</fullName>
    </submittedName>
</protein>
<keyword evidence="11" id="KW-1185">Reference proteome</keyword>
<evidence type="ECO:0000256" key="2">
    <source>
        <dbReference type="ARBA" id="ARBA00022723"/>
    </source>
</evidence>
<feature type="binding site" evidence="5">
    <location>
        <position position="301"/>
    </location>
    <ligand>
        <name>Fe cation</name>
        <dbReference type="ChEBI" id="CHEBI:24875"/>
    </ligand>
</feature>
<dbReference type="OrthoDB" id="480112at2"/>
<feature type="domain" description="TauD/TfdA-like" evidence="7">
    <location>
        <begin position="171"/>
        <end position="323"/>
    </location>
</feature>
<dbReference type="Gene3D" id="3.60.130.10">
    <property type="entry name" value="Clavaminate synthase-like"/>
    <property type="match status" value="1"/>
</dbReference>
<organism evidence="8 10">
    <name type="scientific">Saliniramus fredricksonii</name>
    <dbReference type="NCBI Taxonomy" id="1653334"/>
    <lineage>
        <taxon>Bacteria</taxon>
        <taxon>Pseudomonadati</taxon>
        <taxon>Pseudomonadota</taxon>
        <taxon>Alphaproteobacteria</taxon>
        <taxon>Hyphomicrobiales</taxon>
        <taxon>Salinarimonadaceae</taxon>
        <taxon>Saliniramus</taxon>
    </lineage>
</organism>
<dbReference type="EMBL" id="LJSX01000016">
    <property type="protein sequence ID" value="KPQ10317.1"/>
    <property type="molecule type" value="Genomic_DNA"/>
</dbReference>
<comment type="caution">
    <text evidence="8">The sequence shown here is derived from an EMBL/GenBank/DDBJ whole genome shotgun (WGS) entry which is preliminary data.</text>
</comment>
<dbReference type="InterPro" id="IPR042098">
    <property type="entry name" value="TauD-like_sf"/>
</dbReference>
<dbReference type="Proteomes" id="UP000050497">
    <property type="component" value="Unassembled WGS sequence"/>
</dbReference>
<dbReference type="Proteomes" id="UP000182800">
    <property type="component" value="Unassembled WGS sequence"/>
</dbReference>
<accession>A0A0P7ZZ92</accession>
<dbReference type="AlphaFoldDB" id="A0A0P7ZZ92"/>
<evidence type="ECO:0000256" key="6">
    <source>
        <dbReference type="SAM" id="MobiDB-lite"/>
    </source>
</evidence>
<evidence type="ECO:0000313" key="11">
    <source>
        <dbReference type="Proteomes" id="UP000182800"/>
    </source>
</evidence>
<keyword evidence="4 5" id="KW-0408">Iron</keyword>
<feature type="region of interest" description="Disordered" evidence="6">
    <location>
        <begin position="1"/>
        <end position="20"/>
    </location>
</feature>
<evidence type="ECO:0000256" key="3">
    <source>
        <dbReference type="ARBA" id="ARBA00023002"/>
    </source>
</evidence>
<evidence type="ECO:0000313" key="8">
    <source>
        <dbReference type="EMBL" id="KPQ10317.1"/>
    </source>
</evidence>
<dbReference type="Pfam" id="PF02668">
    <property type="entry name" value="TauD"/>
    <property type="match status" value="1"/>
</dbReference>
<dbReference type="InterPro" id="IPR003819">
    <property type="entry name" value="TauD/TfdA-like"/>
</dbReference>
<dbReference type="InterPro" id="IPR014503">
    <property type="entry name" value="Clavaminate_syn-like"/>
</dbReference>
<evidence type="ECO:0000313" key="9">
    <source>
        <dbReference type="EMBL" id="SCC79730.1"/>
    </source>
</evidence>
<reference evidence="9 11" key="2">
    <citation type="submission" date="2016-08" db="EMBL/GenBank/DDBJ databases">
        <authorList>
            <person name="Varghese N."/>
            <person name="Submissions Spin"/>
        </authorList>
    </citation>
    <scope>NUCLEOTIDE SEQUENCE [LARGE SCALE GENOMIC DNA]</scope>
    <source>
        <strain evidence="9 11">HL-109</strain>
    </source>
</reference>
<sequence length="357" mass="39843">MSETQLRTTPREQALSDSQRDALKQKLVPIVYPDDRFDEYVKTIKEVAHDLSGVLAPLGAFLNTDVQPDQRPGSIKLTNLPISESIERPPLNHTDLTRIDKENYISENVLTAMAVNFGEPYSMHCEGQGLINNLIPTRRTSSEITGLGADSDLRFHAENAALRFLTGRDCSPSALLLTGVKQEANPPKTRLSDARLALKLLSAAERSILQRPLYAVKLPYRWRGYASGYDMLHTRMIPLIEEDRHGLIVHAAFYGDMIGYCATAEAERAAQAFEQALESVAYDEIISPGEIVAIDNRTTLHARTPFKASFDESGRAQRWVQRLFITADLDVFADWDAPRERVFAPTFEALPGKVMSA</sequence>
<proteinExistence type="inferred from homology"/>
<dbReference type="GO" id="GO:0005506">
    <property type="term" value="F:iron ion binding"/>
    <property type="evidence" value="ECO:0007669"/>
    <property type="project" value="InterPro"/>
</dbReference>
<keyword evidence="2 5" id="KW-0479">Metal-binding</keyword>
<gene>
    <name evidence="9" type="ORF">GA0071312_1122</name>
    <name evidence="8" type="ORF">HLUCCO17_11080</name>
</gene>
<reference evidence="8 10" key="1">
    <citation type="submission" date="2015-09" db="EMBL/GenBank/DDBJ databases">
        <title>Identification and resolution of microdiversity through metagenomic sequencing of parallel consortia.</title>
        <authorList>
            <person name="Nelson W.C."/>
            <person name="Romine M.F."/>
            <person name="Lindemann S.R."/>
        </authorList>
    </citation>
    <scope>NUCLEOTIDE SEQUENCE [LARGE SCALE GENOMIC DNA]</scope>
    <source>
        <strain evidence="8">HL-109</strain>
    </source>
</reference>
<name>A0A0P7ZZ92_9HYPH</name>
<dbReference type="RefSeq" id="WP_083204332.1">
    <property type="nucleotide sequence ID" value="NZ_FMBM01000001.1"/>
</dbReference>
<dbReference type="SUPFAM" id="SSF51197">
    <property type="entry name" value="Clavaminate synthase-like"/>
    <property type="match status" value="1"/>
</dbReference>
<comment type="similarity">
    <text evidence="1">Belongs to the clavaminate synthase family.</text>
</comment>
<evidence type="ECO:0000259" key="7">
    <source>
        <dbReference type="Pfam" id="PF02668"/>
    </source>
</evidence>
<dbReference type="PIRSF" id="PIRSF019543">
    <property type="entry name" value="Clavaminate_syn"/>
    <property type="match status" value="1"/>
</dbReference>
<dbReference type="GO" id="GO:0016706">
    <property type="term" value="F:2-oxoglutarate-dependent dioxygenase activity"/>
    <property type="evidence" value="ECO:0007669"/>
    <property type="project" value="UniProtKB-ARBA"/>
</dbReference>
<evidence type="ECO:0000313" key="10">
    <source>
        <dbReference type="Proteomes" id="UP000050497"/>
    </source>
</evidence>
<keyword evidence="8" id="KW-0223">Dioxygenase</keyword>
<dbReference type="EMBL" id="FMBM01000001">
    <property type="protein sequence ID" value="SCC79730.1"/>
    <property type="molecule type" value="Genomic_DNA"/>
</dbReference>
<evidence type="ECO:0000256" key="5">
    <source>
        <dbReference type="PIRSR" id="PIRSR019543-2"/>
    </source>
</evidence>
<evidence type="ECO:0000256" key="4">
    <source>
        <dbReference type="ARBA" id="ARBA00023004"/>
    </source>
</evidence>